<dbReference type="KEGG" id="emt:CPZ25_010260"/>
<evidence type="ECO:0000313" key="4">
    <source>
        <dbReference type="EMBL" id="QCT71692.1"/>
    </source>
</evidence>
<accession>A0A4P9CAF9</accession>
<dbReference type="SUPFAM" id="SSF46689">
    <property type="entry name" value="Homeodomain-like"/>
    <property type="match status" value="1"/>
</dbReference>
<proteinExistence type="predicted"/>
<dbReference type="Gene3D" id="1.10.357.10">
    <property type="entry name" value="Tetracycline Repressor, domain 2"/>
    <property type="match status" value="1"/>
</dbReference>
<dbReference type="PRINTS" id="PR00455">
    <property type="entry name" value="HTHTETR"/>
</dbReference>
<keyword evidence="5" id="KW-1185">Reference proteome</keyword>
<evidence type="ECO:0000256" key="2">
    <source>
        <dbReference type="PROSITE-ProRule" id="PRU00335"/>
    </source>
</evidence>
<reference evidence="4 5" key="1">
    <citation type="submission" date="2018-05" db="EMBL/GenBank/DDBJ databases">
        <title>Genome comparison of Eubacterium sp.</title>
        <authorList>
            <person name="Feng Y."/>
            <person name="Sanchez-Andrea I."/>
            <person name="Stams A.J.M."/>
            <person name="De Vos W.M."/>
        </authorList>
    </citation>
    <scope>NUCLEOTIDE SEQUENCE [LARGE SCALE GENOMIC DNA]</scope>
    <source>
        <strain evidence="4 5">YI</strain>
    </source>
</reference>
<dbReference type="EMBL" id="CP029487">
    <property type="protein sequence ID" value="QCT71692.1"/>
    <property type="molecule type" value="Genomic_DNA"/>
</dbReference>
<name>A0A4P9CAF9_EUBML</name>
<sequence>MVNDKFYSLPEEKQQRIINAALRVFAENPYKKANTADIAAAAGISKGLLFHYFGNKQTLYEYLFRYGNDVMRGHISELLPPDESDFFEIWLRSQRAKTEIITRNPYLMDFFIRVYYDKAPENVGNMSFYGDLETASTAVILDRIDRSKFREETPPEKVIRWLIWAAEGFMKRQSDLGRVDIEQLDTEFTELVLFIRQHCYKEEALQ</sequence>
<gene>
    <name evidence="4" type="ORF">CPZ25_010260</name>
</gene>
<evidence type="ECO:0000313" key="5">
    <source>
        <dbReference type="Proteomes" id="UP000218387"/>
    </source>
</evidence>
<keyword evidence="1 2" id="KW-0238">DNA-binding</keyword>
<dbReference type="InterPro" id="IPR050109">
    <property type="entry name" value="HTH-type_TetR-like_transc_reg"/>
</dbReference>
<dbReference type="SUPFAM" id="SSF48498">
    <property type="entry name" value="Tetracyclin repressor-like, C-terminal domain"/>
    <property type="match status" value="1"/>
</dbReference>
<dbReference type="AlphaFoldDB" id="A0A4P9CAF9"/>
<feature type="domain" description="HTH tetR-type" evidence="3">
    <location>
        <begin position="11"/>
        <end position="71"/>
    </location>
</feature>
<dbReference type="PANTHER" id="PTHR30055">
    <property type="entry name" value="HTH-TYPE TRANSCRIPTIONAL REGULATOR RUTR"/>
    <property type="match status" value="1"/>
</dbReference>
<dbReference type="InterPro" id="IPR001647">
    <property type="entry name" value="HTH_TetR"/>
</dbReference>
<dbReference type="GO" id="GO:0003700">
    <property type="term" value="F:DNA-binding transcription factor activity"/>
    <property type="evidence" value="ECO:0007669"/>
    <property type="project" value="TreeGrafter"/>
</dbReference>
<dbReference type="GO" id="GO:0000976">
    <property type="term" value="F:transcription cis-regulatory region binding"/>
    <property type="evidence" value="ECO:0007669"/>
    <property type="project" value="TreeGrafter"/>
</dbReference>
<protein>
    <submittedName>
        <fullName evidence="4">TetR/AcrR family transcriptional regulator</fullName>
    </submittedName>
</protein>
<evidence type="ECO:0000259" key="3">
    <source>
        <dbReference type="PROSITE" id="PS50977"/>
    </source>
</evidence>
<evidence type="ECO:0000256" key="1">
    <source>
        <dbReference type="ARBA" id="ARBA00023125"/>
    </source>
</evidence>
<feature type="DNA-binding region" description="H-T-H motif" evidence="2">
    <location>
        <begin position="34"/>
        <end position="53"/>
    </location>
</feature>
<dbReference type="Proteomes" id="UP000218387">
    <property type="component" value="Chromosome"/>
</dbReference>
<organism evidence="4 5">
    <name type="scientific">Eubacterium maltosivorans</name>
    <dbReference type="NCBI Taxonomy" id="2041044"/>
    <lineage>
        <taxon>Bacteria</taxon>
        <taxon>Bacillati</taxon>
        <taxon>Bacillota</taxon>
        <taxon>Clostridia</taxon>
        <taxon>Eubacteriales</taxon>
        <taxon>Eubacteriaceae</taxon>
        <taxon>Eubacterium</taxon>
    </lineage>
</organism>
<dbReference type="InterPro" id="IPR036271">
    <property type="entry name" value="Tet_transcr_reg_TetR-rel_C_sf"/>
</dbReference>
<dbReference type="PROSITE" id="PS50977">
    <property type="entry name" value="HTH_TETR_2"/>
    <property type="match status" value="1"/>
</dbReference>
<dbReference type="InterPro" id="IPR009057">
    <property type="entry name" value="Homeodomain-like_sf"/>
</dbReference>
<dbReference type="Pfam" id="PF00440">
    <property type="entry name" value="TetR_N"/>
    <property type="match status" value="1"/>
</dbReference>
<dbReference type="PANTHER" id="PTHR30055:SF226">
    <property type="entry name" value="HTH-TYPE TRANSCRIPTIONAL REGULATOR PKSA"/>
    <property type="match status" value="1"/>
</dbReference>